<accession>A6JUF4</accession>
<dbReference type="RGD" id="629476">
    <property type="gene designation" value="Ggta1"/>
</dbReference>
<evidence type="ECO:0000313" key="3">
    <source>
        <dbReference type="Proteomes" id="UP000234681"/>
    </source>
</evidence>
<gene>
    <name evidence="2 4" type="primary">Ggta1</name>
    <name evidence="2" type="ORF">rCG_45872</name>
</gene>
<evidence type="ECO:0000256" key="1">
    <source>
        <dbReference type="SAM" id="MobiDB-lite"/>
    </source>
</evidence>
<protein>
    <submittedName>
        <fullName evidence="2">Glycoprotein galactosyltransferase alpha 1, 3, isoform CRA_a</fullName>
    </submittedName>
</protein>
<dbReference type="OrthoDB" id="10013941at2759"/>
<reference evidence="2 3" key="1">
    <citation type="submission" date="2005-09" db="EMBL/GenBank/DDBJ databases">
        <authorList>
            <person name="Mural R.J."/>
            <person name="Li P.W."/>
            <person name="Adams M.D."/>
            <person name="Amanatides P.G."/>
            <person name="Baden-Tillson H."/>
            <person name="Barnstead M."/>
            <person name="Chin S.H."/>
            <person name="Dew I."/>
            <person name="Evans C.A."/>
            <person name="Ferriera S."/>
            <person name="Flanigan M."/>
            <person name="Fosler C."/>
            <person name="Glodek A."/>
            <person name="Gu Z."/>
            <person name="Holt R.A."/>
            <person name="Jennings D."/>
            <person name="Kraft C.L."/>
            <person name="Lu F."/>
            <person name="Nguyen T."/>
            <person name="Nusskern D.R."/>
            <person name="Pfannkoch C.M."/>
            <person name="Sitter C."/>
            <person name="Sutton G.G."/>
            <person name="Venter J.C."/>
            <person name="Wang Z."/>
            <person name="Woodage T."/>
            <person name="Zheng X.H."/>
            <person name="Zhong F."/>
        </authorList>
    </citation>
    <scope>NUCLEOTIDE SEQUENCE [LARGE SCALE GENOMIC DNA]</scope>
    <source>
        <strain>BN</strain>
        <strain evidence="3">Sprague-Dawley</strain>
    </source>
</reference>
<dbReference type="Proteomes" id="UP000234681">
    <property type="component" value="Chromosome 3"/>
</dbReference>
<sequence length="56" mass="6260">MVTMPQDLHVKVSMSRSKSETSLLSSRSGSQEKIMNVKGKIILSQRTISLYGYLSK</sequence>
<dbReference type="EMBL" id="CH474001">
    <property type="protein sequence ID" value="EDL93141.1"/>
    <property type="molecule type" value="Genomic_DNA"/>
</dbReference>
<keyword evidence="2" id="KW-0808">Transferase</keyword>
<keyword evidence="2" id="KW-0328">Glycosyltransferase</keyword>
<feature type="compositionally biased region" description="Low complexity" evidence="1">
    <location>
        <begin position="13"/>
        <end position="29"/>
    </location>
</feature>
<organism evidence="2 3">
    <name type="scientific">Rattus norvegicus</name>
    <name type="common">Rat</name>
    <dbReference type="NCBI Taxonomy" id="10116"/>
    <lineage>
        <taxon>Eukaryota</taxon>
        <taxon>Metazoa</taxon>
        <taxon>Chordata</taxon>
        <taxon>Craniata</taxon>
        <taxon>Vertebrata</taxon>
        <taxon>Euteleostomi</taxon>
        <taxon>Mammalia</taxon>
        <taxon>Eutheria</taxon>
        <taxon>Euarchontoglires</taxon>
        <taxon>Glires</taxon>
        <taxon>Rodentia</taxon>
        <taxon>Myomorpha</taxon>
        <taxon>Muroidea</taxon>
        <taxon>Muridae</taxon>
        <taxon>Murinae</taxon>
        <taxon>Rattus</taxon>
    </lineage>
</organism>
<evidence type="ECO:0000313" key="2">
    <source>
        <dbReference type="EMBL" id="EDL93141.1"/>
    </source>
</evidence>
<feature type="region of interest" description="Disordered" evidence="1">
    <location>
        <begin position="1"/>
        <end position="31"/>
    </location>
</feature>
<name>A6JUF4_RAT</name>
<dbReference type="AlphaFoldDB" id="A6JUF4"/>
<proteinExistence type="predicted"/>
<evidence type="ECO:0000313" key="4">
    <source>
        <dbReference type="RGD" id="629476"/>
    </source>
</evidence>
<dbReference type="GO" id="GO:0016757">
    <property type="term" value="F:glycosyltransferase activity"/>
    <property type="evidence" value="ECO:0007669"/>
    <property type="project" value="UniProtKB-KW"/>
</dbReference>